<name>A0A5B0RI24_PUCGR</name>
<dbReference type="AlphaFoldDB" id="A0A5B0RI24"/>
<reference evidence="1 2" key="1">
    <citation type="submission" date="2019-05" db="EMBL/GenBank/DDBJ databases">
        <title>Emergence of the Ug99 lineage of the wheat stem rust pathogen through somatic hybridization.</title>
        <authorList>
            <person name="Li F."/>
            <person name="Upadhyaya N.M."/>
            <person name="Sperschneider J."/>
            <person name="Matny O."/>
            <person name="Nguyen-Phuc H."/>
            <person name="Mago R."/>
            <person name="Raley C."/>
            <person name="Miller M.E."/>
            <person name="Silverstein K.A.T."/>
            <person name="Henningsen E."/>
            <person name="Hirsch C.D."/>
            <person name="Visser B."/>
            <person name="Pretorius Z.A."/>
            <person name="Steffenson B.J."/>
            <person name="Schwessinger B."/>
            <person name="Dodds P.N."/>
            <person name="Figueroa M."/>
        </authorList>
    </citation>
    <scope>NUCLEOTIDE SEQUENCE [LARGE SCALE GENOMIC DNA]</scope>
    <source>
        <strain evidence="1 2">Ug99</strain>
    </source>
</reference>
<evidence type="ECO:0000313" key="2">
    <source>
        <dbReference type="Proteomes" id="UP000325313"/>
    </source>
</evidence>
<sequence>MAIVMSAKSNCLLQANAVRGAAMLTMKSTSKPAIGSKPGIALSLPPESLGGPQNTWAYLHRITSRLSPPLIPELSIAIKLSLKSLLIRDFGRRGTDHDRVVPLPVNKTLRGTIEGLSTTSTSPTELMINNRIAISLDFAKGSKPTFTLDPFTNLPELPKISADECSL</sequence>
<accession>A0A5B0RI24</accession>
<protein>
    <submittedName>
        <fullName evidence="1">Uncharacterized protein</fullName>
    </submittedName>
</protein>
<evidence type="ECO:0000313" key="1">
    <source>
        <dbReference type="EMBL" id="KAA1124613.1"/>
    </source>
</evidence>
<gene>
    <name evidence="1" type="ORF">PGTUg99_023358</name>
</gene>
<proteinExistence type="predicted"/>
<comment type="caution">
    <text evidence="1">The sequence shown here is derived from an EMBL/GenBank/DDBJ whole genome shotgun (WGS) entry which is preliminary data.</text>
</comment>
<dbReference type="EMBL" id="VDEP01000203">
    <property type="protein sequence ID" value="KAA1124613.1"/>
    <property type="molecule type" value="Genomic_DNA"/>
</dbReference>
<dbReference type="Proteomes" id="UP000325313">
    <property type="component" value="Unassembled WGS sequence"/>
</dbReference>
<organism evidence="1 2">
    <name type="scientific">Puccinia graminis f. sp. tritici</name>
    <dbReference type="NCBI Taxonomy" id="56615"/>
    <lineage>
        <taxon>Eukaryota</taxon>
        <taxon>Fungi</taxon>
        <taxon>Dikarya</taxon>
        <taxon>Basidiomycota</taxon>
        <taxon>Pucciniomycotina</taxon>
        <taxon>Pucciniomycetes</taxon>
        <taxon>Pucciniales</taxon>
        <taxon>Pucciniaceae</taxon>
        <taxon>Puccinia</taxon>
    </lineage>
</organism>